<dbReference type="Gene3D" id="3.80.10.10">
    <property type="entry name" value="Ribonuclease Inhibitor"/>
    <property type="match status" value="1"/>
</dbReference>
<protein>
    <recommendedName>
        <fullName evidence="3">F-box domain-containing protein</fullName>
    </recommendedName>
</protein>
<evidence type="ECO:0008006" key="3">
    <source>
        <dbReference type="Google" id="ProtNLM"/>
    </source>
</evidence>
<accession>A0A1Y2I9A1</accession>
<reference evidence="1 2" key="1">
    <citation type="journal article" date="2015" name="Biotechnol. Biofuels">
        <title>Enhanced degradation of softwood versus hardwood by the white-rot fungus Pycnoporus coccineus.</title>
        <authorList>
            <person name="Couturier M."/>
            <person name="Navarro D."/>
            <person name="Chevret D."/>
            <person name="Henrissat B."/>
            <person name="Piumi F."/>
            <person name="Ruiz-Duenas F.J."/>
            <person name="Martinez A.T."/>
            <person name="Grigoriev I.V."/>
            <person name="Riley R."/>
            <person name="Lipzen A."/>
            <person name="Berrin J.G."/>
            <person name="Master E.R."/>
            <person name="Rosso M.N."/>
        </authorList>
    </citation>
    <scope>NUCLEOTIDE SEQUENCE [LARGE SCALE GENOMIC DNA]</scope>
    <source>
        <strain evidence="1 2">BRFM310</strain>
    </source>
</reference>
<keyword evidence="2" id="KW-1185">Reference proteome</keyword>
<gene>
    <name evidence="1" type="ORF">PYCCODRAFT_1398299</name>
</gene>
<proteinExistence type="predicted"/>
<evidence type="ECO:0000313" key="2">
    <source>
        <dbReference type="Proteomes" id="UP000193067"/>
    </source>
</evidence>
<dbReference type="OrthoDB" id="2737054at2759"/>
<name>A0A1Y2I9A1_TRAC3</name>
<sequence length="569" mass="63874">MFFPFLTDSAAAARSPMSTSVERALQVEEILTRIFRHLSPYAWDRKTLLTVLDRLNIDPAKDFSHLGVDTDPRTDNRRALVQCARVSRTIAPHALKVLWRTLPDLRPLAQLLDAMAFSYADVENGVPYHTFPFHIELPAHPRGWLRYRWYASCVVGVRSVIDHNALEEWSDKGGPPLLPSLQSARFAIDPRAINRTLRMFNPCLRDLTVNFDSPSSQITHSSRLSTADVLMAAAASAPTVEMLNVTFRGPPKNLTPVLPRFSNLRLLVITGWMTPSLHEAISALEHLEMLYVKLYWSRRAEASMLNLPTRTFCPVKTLVALTFSEPIFQALKSTEFPLLERARVEIWPHSSDATDMLIQTMGHLITHAPKLHSITLTTRSAFAHGDRPPPRLATLLEPLLHHPVLQSVSITLEDNYAFALPREDILGMVSAWPNMVHLTLAHAPTRNEEGLPSVMTVLELANALPQLRTLVLCARFDCTGRDTWRDAAIPPHALRKLFLALNPETGSYRPDKTWRALASVLDRCFPSLSTKCDLVRPAVVGSQAMELWQSVMQHLQDIRAGGRRSLSPA</sequence>
<evidence type="ECO:0000313" key="1">
    <source>
        <dbReference type="EMBL" id="OSC97709.1"/>
    </source>
</evidence>
<dbReference type="InterPro" id="IPR032675">
    <property type="entry name" value="LRR_dom_sf"/>
</dbReference>
<dbReference type="Proteomes" id="UP000193067">
    <property type="component" value="Unassembled WGS sequence"/>
</dbReference>
<dbReference type="AlphaFoldDB" id="A0A1Y2I9A1"/>
<organism evidence="1 2">
    <name type="scientific">Trametes coccinea (strain BRFM310)</name>
    <name type="common">Pycnoporus coccineus</name>
    <dbReference type="NCBI Taxonomy" id="1353009"/>
    <lineage>
        <taxon>Eukaryota</taxon>
        <taxon>Fungi</taxon>
        <taxon>Dikarya</taxon>
        <taxon>Basidiomycota</taxon>
        <taxon>Agaricomycotina</taxon>
        <taxon>Agaricomycetes</taxon>
        <taxon>Polyporales</taxon>
        <taxon>Polyporaceae</taxon>
        <taxon>Trametes</taxon>
    </lineage>
</organism>
<dbReference type="EMBL" id="KZ084147">
    <property type="protein sequence ID" value="OSC97709.1"/>
    <property type="molecule type" value="Genomic_DNA"/>
</dbReference>